<dbReference type="GO" id="GO:0045944">
    <property type="term" value="P:positive regulation of transcription by RNA polymerase II"/>
    <property type="evidence" value="ECO:0007669"/>
    <property type="project" value="TreeGrafter"/>
</dbReference>
<evidence type="ECO:0000259" key="6">
    <source>
        <dbReference type="PROSITE" id="PS50011"/>
    </source>
</evidence>
<dbReference type="Pfam" id="PF00069">
    <property type="entry name" value="Pkinase"/>
    <property type="match status" value="1"/>
</dbReference>
<proteinExistence type="predicted"/>
<protein>
    <recommendedName>
        <fullName evidence="6">Protein kinase domain-containing protein</fullName>
    </recommendedName>
</protein>
<feature type="domain" description="Protein kinase" evidence="6">
    <location>
        <begin position="59"/>
        <end position="381"/>
    </location>
</feature>
<evidence type="ECO:0000313" key="8">
    <source>
        <dbReference type="Proteomes" id="UP000265040"/>
    </source>
</evidence>
<keyword evidence="1" id="KW-0723">Serine/threonine-protein kinase</keyword>
<evidence type="ECO:0000313" key="7">
    <source>
        <dbReference type="Ensembl" id="ENSATEP00000077217.1"/>
    </source>
</evidence>
<dbReference type="InterPro" id="IPR000719">
    <property type="entry name" value="Prot_kinase_dom"/>
</dbReference>
<dbReference type="InterPro" id="IPR011009">
    <property type="entry name" value="Kinase-like_dom_sf"/>
</dbReference>
<evidence type="ECO:0000256" key="4">
    <source>
        <dbReference type="ARBA" id="ARBA00022777"/>
    </source>
</evidence>
<accession>A0AAQ6IT19</accession>
<reference evidence="7 8" key="1">
    <citation type="submission" date="2021-04" db="EMBL/GenBank/DDBJ databases">
        <authorList>
            <consortium name="Wellcome Sanger Institute Data Sharing"/>
        </authorList>
    </citation>
    <scope>NUCLEOTIDE SEQUENCE [LARGE SCALE GENOMIC DNA]</scope>
</reference>
<dbReference type="GO" id="GO:0004674">
    <property type="term" value="F:protein serine/threonine kinase activity"/>
    <property type="evidence" value="ECO:0007669"/>
    <property type="project" value="UniProtKB-KW"/>
</dbReference>
<dbReference type="Gene3D" id="1.10.510.10">
    <property type="entry name" value="Transferase(Phosphotransferase) domain 1"/>
    <property type="match status" value="1"/>
</dbReference>
<dbReference type="SUPFAM" id="SSF56112">
    <property type="entry name" value="Protein kinase-like (PK-like)"/>
    <property type="match status" value="1"/>
</dbReference>
<dbReference type="SMART" id="SM00220">
    <property type="entry name" value="S_TKc"/>
    <property type="match status" value="1"/>
</dbReference>
<dbReference type="Gene3D" id="3.30.200.20">
    <property type="entry name" value="Phosphorylase Kinase, domain 1"/>
    <property type="match status" value="1"/>
</dbReference>
<dbReference type="GO" id="GO:0005524">
    <property type="term" value="F:ATP binding"/>
    <property type="evidence" value="ECO:0007669"/>
    <property type="project" value="UniProtKB-KW"/>
</dbReference>
<evidence type="ECO:0000256" key="2">
    <source>
        <dbReference type="ARBA" id="ARBA00022679"/>
    </source>
</evidence>
<dbReference type="GO" id="GO:0007224">
    <property type="term" value="P:smoothened signaling pathway"/>
    <property type="evidence" value="ECO:0007669"/>
    <property type="project" value="TreeGrafter"/>
</dbReference>
<keyword evidence="2" id="KW-0808">Transferase</keyword>
<dbReference type="PANTHER" id="PTHR24058:SF53">
    <property type="entry name" value="HOMEODOMAIN-INTERACTING PROTEIN KINASE 2"/>
    <property type="match status" value="1"/>
</dbReference>
<dbReference type="PANTHER" id="PTHR24058">
    <property type="entry name" value="DUAL SPECIFICITY PROTEIN KINASE"/>
    <property type="match status" value="1"/>
</dbReference>
<dbReference type="Ensembl" id="ENSATET00000077372.1">
    <property type="protein sequence ID" value="ENSATEP00000077217.1"/>
    <property type="gene ID" value="ENSATEG00000030741.1"/>
</dbReference>
<sequence length="404" mass="46322">NTKQTAPKPLHIDTIGQYILESNCLQYLILLHLHNFQLEMKMALQVKERDILHSDSTRYLVMNFSGEGCFGKVAKCLDLVTAKMAAVKILKKGEEHFIQSEVEMLEAIRTLDPDKTNIVRFIESFTFQNLSCLVFENLDRSLWDLMKERRWYPMHLSEIRPVIQQLLVAFQALKGLGIMHTDLKPDNVMLVNHKDKPFKIKLIDFGLALPEWQVQPGVVIQPFSYRAPEVTLGLPLSTAVDMWGVGCIMAHMYFGQSLFPSDCAYHYLQVILHLLGQPDHWHLDSGRNVWKYFTRDPGNPKWRLRTPTEYEVVTGIKPQETSNVMSFLCRDLEDLVQMNPKKADRIELKDRMAFLSLLKCCLHVNSAVRMTPSEAMTHNFVTMAHLVDDKGTSPGPNLPTGPFL</sequence>
<dbReference type="PROSITE" id="PS50011">
    <property type="entry name" value="PROTEIN_KINASE_DOM"/>
    <property type="match status" value="1"/>
</dbReference>
<name>A0AAQ6IT19_ANATE</name>
<dbReference type="GO" id="GO:0046332">
    <property type="term" value="F:SMAD binding"/>
    <property type="evidence" value="ECO:0007669"/>
    <property type="project" value="TreeGrafter"/>
</dbReference>
<keyword evidence="3" id="KW-0547">Nucleotide-binding</keyword>
<dbReference type="InterPro" id="IPR050494">
    <property type="entry name" value="Ser_Thr_dual-spec_kinase"/>
</dbReference>
<dbReference type="GO" id="GO:0004713">
    <property type="term" value="F:protein tyrosine kinase activity"/>
    <property type="evidence" value="ECO:0007669"/>
    <property type="project" value="TreeGrafter"/>
</dbReference>
<dbReference type="GO" id="GO:0005737">
    <property type="term" value="C:cytoplasm"/>
    <property type="evidence" value="ECO:0007669"/>
    <property type="project" value="TreeGrafter"/>
</dbReference>
<reference evidence="7" key="3">
    <citation type="submission" date="2025-09" db="UniProtKB">
        <authorList>
            <consortium name="Ensembl"/>
        </authorList>
    </citation>
    <scope>IDENTIFICATION</scope>
</reference>
<keyword evidence="5" id="KW-0067">ATP-binding</keyword>
<dbReference type="PROSITE" id="PS00108">
    <property type="entry name" value="PROTEIN_KINASE_ST"/>
    <property type="match status" value="1"/>
</dbReference>
<dbReference type="GeneTree" id="ENSGT00940000164472"/>
<dbReference type="GO" id="GO:0042771">
    <property type="term" value="P:intrinsic apoptotic signaling pathway in response to DNA damage by p53 class mediator"/>
    <property type="evidence" value="ECO:0007669"/>
    <property type="project" value="TreeGrafter"/>
</dbReference>
<dbReference type="AlphaFoldDB" id="A0AAQ6IT19"/>
<dbReference type="GO" id="GO:0003713">
    <property type="term" value="F:transcription coactivator activity"/>
    <property type="evidence" value="ECO:0007669"/>
    <property type="project" value="TreeGrafter"/>
</dbReference>
<evidence type="ECO:0000256" key="5">
    <source>
        <dbReference type="ARBA" id="ARBA00022840"/>
    </source>
</evidence>
<evidence type="ECO:0000256" key="3">
    <source>
        <dbReference type="ARBA" id="ARBA00022741"/>
    </source>
</evidence>
<keyword evidence="8" id="KW-1185">Reference proteome</keyword>
<dbReference type="Proteomes" id="UP000265040">
    <property type="component" value="Chromosome 6"/>
</dbReference>
<dbReference type="GO" id="GO:0003714">
    <property type="term" value="F:transcription corepressor activity"/>
    <property type="evidence" value="ECO:0007669"/>
    <property type="project" value="TreeGrafter"/>
</dbReference>
<keyword evidence="4" id="KW-0418">Kinase</keyword>
<dbReference type="InterPro" id="IPR008271">
    <property type="entry name" value="Ser/Thr_kinase_AS"/>
</dbReference>
<organism evidence="7 8">
    <name type="scientific">Anabas testudineus</name>
    <name type="common">Climbing perch</name>
    <name type="synonym">Anthias testudineus</name>
    <dbReference type="NCBI Taxonomy" id="64144"/>
    <lineage>
        <taxon>Eukaryota</taxon>
        <taxon>Metazoa</taxon>
        <taxon>Chordata</taxon>
        <taxon>Craniata</taxon>
        <taxon>Vertebrata</taxon>
        <taxon>Euteleostomi</taxon>
        <taxon>Actinopterygii</taxon>
        <taxon>Neopterygii</taxon>
        <taxon>Teleostei</taxon>
        <taxon>Neoteleostei</taxon>
        <taxon>Acanthomorphata</taxon>
        <taxon>Anabantaria</taxon>
        <taxon>Anabantiformes</taxon>
        <taxon>Anabantoidei</taxon>
        <taxon>Anabantidae</taxon>
        <taxon>Anabas</taxon>
    </lineage>
</organism>
<dbReference type="GO" id="GO:0016605">
    <property type="term" value="C:PML body"/>
    <property type="evidence" value="ECO:0007669"/>
    <property type="project" value="TreeGrafter"/>
</dbReference>
<evidence type="ECO:0000256" key="1">
    <source>
        <dbReference type="ARBA" id="ARBA00022527"/>
    </source>
</evidence>
<reference evidence="7" key="2">
    <citation type="submission" date="2025-08" db="UniProtKB">
        <authorList>
            <consortium name="Ensembl"/>
        </authorList>
    </citation>
    <scope>IDENTIFICATION</scope>
</reference>